<evidence type="ECO:0000313" key="1">
    <source>
        <dbReference type="EMBL" id="KAJ4707443.1"/>
    </source>
</evidence>
<reference evidence="1 2" key="1">
    <citation type="journal article" date="2023" name="Science">
        <title>Complex scaffold remodeling in plant triterpene biosynthesis.</title>
        <authorList>
            <person name="De La Pena R."/>
            <person name="Hodgson H."/>
            <person name="Liu J.C."/>
            <person name="Stephenson M.J."/>
            <person name="Martin A.C."/>
            <person name="Owen C."/>
            <person name="Harkess A."/>
            <person name="Leebens-Mack J."/>
            <person name="Jimenez L.E."/>
            <person name="Osbourn A."/>
            <person name="Sattely E.S."/>
        </authorList>
    </citation>
    <scope>NUCLEOTIDE SEQUENCE [LARGE SCALE GENOMIC DNA]</scope>
    <source>
        <strain evidence="2">cv. JPN11</strain>
        <tissue evidence="1">Leaf</tissue>
    </source>
</reference>
<keyword evidence="2" id="KW-1185">Reference proteome</keyword>
<protein>
    <submittedName>
        <fullName evidence="1">Amino acid transporter</fullName>
    </submittedName>
</protein>
<organism evidence="1 2">
    <name type="scientific">Melia azedarach</name>
    <name type="common">Chinaberry tree</name>
    <dbReference type="NCBI Taxonomy" id="155640"/>
    <lineage>
        <taxon>Eukaryota</taxon>
        <taxon>Viridiplantae</taxon>
        <taxon>Streptophyta</taxon>
        <taxon>Embryophyta</taxon>
        <taxon>Tracheophyta</taxon>
        <taxon>Spermatophyta</taxon>
        <taxon>Magnoliopsida</taxon>
        <taxon>eudicotyledons</taxon>
        <taxon>Gunneridae</taxon>
        <taxon>Pentapetalae</taxon>
        <taxon>rosids</taxon>
        <taxon>malvids</taxon>
        <taxon>Sapindales</taxon>
        <taxon>Meliaceae</taxon>
        <taxon>Melia</taxon>
    </lineage>
</organism>
<sequence>MDVDSNIRTYPDIGDRAFGKKGRLIVSIFMNVELYLAATGFLILEGDNLENLFPNVEIDVRGFTIGGRQSFVILVALVILPTVWVDSLSLLSYVSASGVLASAITLGSIFWTGAFDGIGFHQKGTLINWKGIPSAISLYAVCYCAHPVFPTIYPSMKNKRQFSNVLLVCFFLCTFIYTLMAVFGCLMFGSEIQSQITLNLPTQNVSSRMAIYTTLANPITKYALMVTPVVNAIKTKFASRYSKRPFSLLIGTALVISTVVVALVVPFFGYLMSLVGAFFGISSSVILPCLCYLKISGCYRRFGFEAVAILSIVLMGFGVAVIGTYVSLVQIIGHL</sequence>
<dbReference type="Proteomes" id="UP001164539">
    <property type="component" value="Chromosome 11"/>
</dbReference>
<accession>A0ACC1X8J2</accession>
<dbReference type="EMBL" id="CM051404">
    <property type="protein sequence ID" value="KAJ4707443.1"/>
    <property type="molecule type" value="Genomic_DNA"/>
</dbReference>
<evidence type="ECO:0000313" key="2">
    <source>
        <dbReference type="Proteomes" id="UP001164539"/>
    </source>
</evidence>
<comment type="caution">
    <text evidence="1">The sequence shown here is derived from an EMBL/GenBank/DDBJ whole genome shotgun (WGS) entry which is preliminary data.</text>
</comment>
<name>A0ACC1X8J2_MELAZ</name>
<gene>
    <name evidence="1" type="ORF">OWV82_020965</name>
</gene>
<proteinExistence type="predicted"/>